<reference evidence="6" key="1">
    <citation type="submission" date="2025-08" db="UniProtKB">
        <authorList>
            <consortium name="RefSeq"/>
        </authorList>
    </citation>
    <scope>IDENTIFICATION</scope>
</reference>
<feature type="region of interest" description="Disordered" evidence="3">
    <location>
        <begin position="575"/>
        <end position="607"/>
    </location>
</feature>
<feature type="region of interest" description="Disordered" evidence="3">
    <location>
        <begin position="149"/>
        <end position="190"/>
    </location>
</feature>
<proteinExistence type="predicted"/>
<keyword evidence="1" id="KW-0413">Isomerase</keyword>
<feature type="compositionally biased region" description="Pro residues" evidence="3">
    <location>
        <begin position="255"/>
        <end position="267"/>
    </location>
</feature>
<dbReference type="PANTHER" id="PTHR44927:SF1">
    <property type="entry name" value="FK506-BINDING PROTEIN 15"/>
    <property type="match status" value="1"/>
</dbReference>
<keyword evidence="5" id="KW-1185">Reference proteome</keyword>
<dbReference type="PANTHER" id="PTHR44927">
    <property type="entry name" value="FK506-BINDING PROTEIN 15"/>
    <property type="match status" value="1"/>
</dbReference>
<evidence type="ECO:0000256" key="3">
    <source>
        <dbReference type="SAM" id="MobiDB-lite"/>
    </source>
</evidence>
<dbReference type="Proteomes" id="UP000515152">
    <property type="component" value="Chromosome 12"/>
</dbReference>
<dbReference type="InterPro" id="IPR056598">
    <property type="entry name" value="FKBP-15_dom"/>
</dbReference>
<dbReference type="SUPFAM" id="SSF54534">
    <property type="entry name" value="FKBP-like"/>
    <property type="match status" value="1"/>
</dbReference>
<dbReference type="CTD" id="799923"/>
<dbReference type="PROSITE" id="PS50059">
    <property type="entry name" value="FKBP_PPIASE"/>
    <property type="match status" value="1"/>
</dbReference>
<dbReference type="Pfam" id="PF23649">
    <property type="entry name" value="FKBP15"/>
    <property type="match status" value="1"/>
</dbReference>
<gene>
    <name evidence="6" type="primary">fkbp15a</name>
</gene>
<dbReference type="GO" id="GO:0030426">
    <property type="term" value="C:growth cone"/>
    <property type="evidence" value="ECO:0007669"/>
    <property type="project" value="TreeGrafter"/>
</dbReference>
<feature type="compositionally biased region" description="Basic and acidic residues" evidence="3">
    <location>
        <begin position="765"/>
        <end position="786"/>
    </location>
</feature>
<dbReference type="Gene3D" id="3.10.50.40">
    <property type="match status" value="1"/>
</dbReference>
<feature type="compositionally biased region" description="Low complexity" evidence="3">
    <location>
        <begin position="155"/>
        <end position="166"/>
    </location>
</feature>
<feature type="coiled-coil region" evidence="2">
    <location>
        <begin position="340"/>
        <end position="411"/>
    </location>
</feature>
<evidence type="ECO:0000313" key="6">
    <source>
        <dbReference type="RefSeq" id="XP_031434303.1"/>
    </source>
</evidence>
<dbReference type="KEGG" id="char:105911061"/>
<dbReference type="OrthoDB" id="77911at2759"/>
<evidence type="ECO:0000256" key="1">
    <source>
        <dbReference type="PROSITE-ProRule" id="PRU00277"/>
    </source>
</evidence>
<dbReference type="EC" id="5.2.1.8" evidence="1"/>
<feature type="compositionally biased region" description="Polar residues" evidence="3">
    <location>
        <begin position="272"/>
        <end position="287"/>
    </location>
</feature>
<feature type="compositionally biased region" description="Polar residues" evidence="3">
    <location>
        <begin position="813"/>
        <end position="883"/>
    </location>
</feature>
<feature type="domain" description="PPIase FKBP-type" evidence="4">
    <location>
        <begin position="45"/>
        <end position="139"/>
    </location>
</feature>
<feature type="compositionally biased region" description="Polar residues" evidence="3">
    <location>
        <begin position="597"/>
        <end position="607"/>
    </location>
</feature>
<keyword evidence="1" id="KW-0697">Rotamase</keyword>
<dbReference type="InterPro" id="IPR001179">
    <property type="entry name" value="PPIase_FKBP_dom"/>
</dbReference>
<feature type="region of interest" description="Disordered" evidence="3">
    <location>
        <begin position="212"/>
        <end position="287"/>
    </location>
</feature>
<comment type="catalytic activity">
    <reaction evidence="1">
        <text>[protein]-peptidylproline (omega=180) = [protein]-peptidylproline (omega=0)</text>
        <dbReference type="Rhea" id="RHEA:16237"/>
        <dbReference type="Rhea" id="RHEA-COMP:10747"/>
        <dbReference type="Rhea" id="RHEA-COMP:10748"/>
        <dbReference type="ChEBI" id="CHEBI:83833"/>
        <dbReference type="ChEBI" id="CHEBI:83834"/>
        <dbReference type="EC" id="5.2.1.8"/>
    </reaction>
</comment>
<dbReference type="GeneID" id="105911061"/>
<dbReference type="GO" id="GO:0003755">
    <property type="term" value="F:peptidyl-prolyl cis-trans isomerase activity"/>
    <property type="evidence" value="ECO:0007669"/>
    <property type="project" value="UniProtKB-KW"/>
</dbReference>
<dbReference type="AlphaFoldDB" id="A0A6P8G2Z7"/>
<dbReference type="Pfam" id="PF00254">
    <property type="entry name" value="FKBP_C"/>
    <property type="match status" value="1"/>
</dbReference>
<evidence type="ECO:0000256" key="2">
    <source>
        <dbReference type="SAM" id="Coils"/>
    </source>
</evidence>
<dbReference type="RefSeq" id="XP_031434303.1">
    <property type="nucleotide sequence ID" value="XM_031578443.2"/>
</dbReference>
<feature type="compositionally biased region" description="Acidic residues" evidence="3">
    <location>
        <begin position="746"/>
        <end position="756"/>
    </location>
</feature>
<evidence type="ECO:0000259" key="4">
    <source>
        <dbReference type="PROSITE" id="PS50059"/>
    </source>
</evidence>
<dbReference type="InterPro" id="IPR046357">
    <property type="entry name" value="PPIase_dom_sf"/>
</dbReference>
<feature type="coiled-coil region" evidence="2">
    <location>
        <begin position="628"/>
        <end position="687"/>
    </location>
</feature>
<feature type="compositionally biased region" description="Polar residues" evidence="3">
    <location>
        <begin position="172"/>
        <end position="183"/>
    </location>
</feature>
<evidence type="ECO:0000313" key="5">
    <source>
        <dbReference type="Proteomes" id="UP000515152"/>
    </source>
</evidence>
<feature type="compositionally biased region" description="Polar residues" evidence="3">
    <location>
        <begin position="788"/>
        <end position="798"/>
    </location>
</feature>
<keyword evidence="2" id="KW-0175">Coiled coil</keyword>
<sequence>MFDSVKISSDFCKEICMAKWNSDPSQDMLVAQDLVLGEGQAVDSGDALEMVLTGWLLQNHTTGETFNPSSRTSQDGLHRVKLGPGKEPTGWERGLLGMQRGGRRLLVIPPSHTVDPKGILHNAPPSITLVLDVEIRQVHFSMDGALDCLSRESPDSSPSVSVESSEAAQPENRGQPTKSNSPNEKLKGSDFDSAKAKLISRMAKMGQPMLPFLHGAIPAQPDPSDSETEDIWDSGRTHHATPPSAPACPSLPSSSSPPPDTPPPDPDSAPSQQVVARQPDNTAQPVESVSMPAFVPYPALLTTAHIQPMGFHTVAYQAPDVTSFLMNDVRHLSAEMLLDVGKVAHKVEELTAKVDKLQHQGFPFVTPSVSMETAMIMHSIQRIIQENAVLKQELLEKNSRVEEQNRKIGELIEHKHRSIEKSSLLQEHKSDSFQSNSQQTQARLLMAEQDKVRLVEELSASSSLVFQLQQETSNLQQRAAELQAKLIASLQTSQRQSNQIYSMETAVEELKASREQTQTQGRIEKQRCKELQLQVDNMKEELEELTADKQALDQVLLDRKRKWQLDRERLLSELEETRKSSQQETDQLRAQLRKSRTAPQNHSTENQLHAELKAEWQRRSDASLTSARELHQRALSELMEQRDVLEDTVSQLHSQVAEVQRRARSEKQHLEMRLVELEQKLFEQTNEEAAATQLKQVMNRVFHSLREEFDLQETYTGSTILKLAVNTIKSVTLHFLADLNDIPAEADDEREEEEGGDASLQESLWDSKTEEQVVSEEKSKHSKEVDVNATTTTNAQEEMSNKHTTDGSANGVVESQESSGTEEISVDTQTTPAGDISMDTQTTPAGEISMDTQTTPAGESTPSAQTKQSDPLQDNQQSAIHQS</sequence>
<feature type="region of interest" description="Disordered" evidence="3">
    <location>
        <begin position="746"/>
        <end position="883"/>
    </location>
</feature>
<organism evidence="5 6">
    <name type="scientific">Clupea harengus</name>
    <name type="common">Atlantic herring</name>
    <dbReference type="NCBI Taxonomy" id="7950"/>
    <lineage>
        <taxon>Eukaryota</taxon>
        <taxon>Metazoa</taxon>
        <taxon>Chordata</taxon>
        <taxon>Craniata</taxon>
        <taxon>Vertebrata</taxon>
        <taxon>Euteleostomi</taxon>
        <taxon>Actinopterygii</taxon>
        <taxon>Neopterygii</taxon>
        <taxon>Teleostei</taxon>
        <taxon>Clupei</taxon>
        <taxon>Clupeiformes</taxon>
        <taxon>Clupeoidei</taxon>
        <taxon>Clupeidae</taxon>
        <taxon>Clupea</taxon>
    </lineage>
</organism>
<accession>A0A6P8G2Z7</accession>
<protein>
    <recommendedName>
        <fullName evidence="1">peptidylprolyl isomerase</fullName>
        <ecNumber evidence="1">5.2.1.8</ecNumber>
    </recommendedName>
</protein>
<name>A0A6P8G2Z7_CLUHA</name>